<evidence type="ECO:0000256" key="1">
    <source>
        <dbReference type="ARBA" id="ARBA00022679"/>
    </source>
</evidence>
<accession>A0ABR0E8C6</accession>
<comment type="caution">
    <text evidence="3">The sequence shown here is derived from an EMBL/GenBank/DDBJ whole genome shotgun (WGS) entry which is preliminary data.</text>
</comment>
<feature type="domain" description="Stealth protein CR3 conserved region 3" evidence="2">
    <location>
        <begin position="281"/>
        <end position="333"/>
    </location>
</feature>
<proteinExistence type="predicted"/>
<protein>
    <recommendedName>
        <fullName evidence="2">Stealth protein CR3 conserved region 3 domain-containing protein</fullName>
    </recommendedName>
</protein>
<dbReference type="EMBL" id="JAXOVC010000009">
    <property type="protein sequence ID" value="KAK4497579.1"/>
    <property type="molecule type" value="Genomic_DNA"/>
</dbReference>
<organism evidence="3 4">
    <name type="scientific">Zasmidium cellare</name>
    <name type="common">Wine cellar mold</name>
    <name type="synonym">Racodium cellare</name>
    <dbReference type="NCBI Taxonomy" id="395010"/>
    <lineage>
        <taxon>Eukaryota</taxon>
        <taxon>Fungi</taxon>
        <taxon>Dikarya</taxon>
        <taxon>Ascomycota</taxon>
        <taxon>Pezizomycotina</taxon>
        <taxon>Dothideomycetes</taxon>
        <taxon>Dothideomycetidae</taxon>
        <taxon>Mycosphaerellales</taxon>
        <taxon>Mycosphaerellaceae</taxon>
        <taxon>Zasmidium</taxon>
    </lineage>
</organism>
<dbReference type="Pfam" id="PF17102">
    <property type="entry name" value="Stealth_CR3"/>
    <property type="match status" value="1"/>
</dbReference>
<dbReference type="InterPro" id="IPR031357">
    <property type="entry name" value="Stealth_CR3"/>
</dbReference>
<keyword evidence="4" id="KW-1185">Reference proteome</keyword>
<gene>
    <name evidence="3" type="ORF">PRZ48_012030</name>
</gene>
<name>A0ABR0E8C6_ZASCE</name>
<evidence type="ECO:0000313" key="3">
    <source>
        <dbReference type="EMBL" id="KAK4497579.1"/>
    </source>
</evidence>
<sequence>MGSPLMPSQRSYMSLLFDSKWLPKSLPSIAKALVSVVVCAVCLIQIHRYSAPARHLETPQSIENAYSIPSNDTHHIFQSTPPSVASRRAMRIRAYDAMSDACAEQWVVHGQWGSECIGTDLGDGLKVDGVWAWVNGSDPVQVASRQQYRPDSPMKMDAAHRYADHNELLFSMRSAAASLGSNVMSRMHILASAYWLHNQSYGDMAGQVPAWLDKEEAMMEGSDTTLQHDADFFRPIEDPQSEWTTAEAQQCWNPAGEEPGIMRAAWVLGQRFSMRSHYYITHHPRALWLPLLREAAQTFPSAFSDTARSRFRAQRDVPPSVQTVFLASWYVVERHREALLWSWIVARWGGRDGLVTPQTKQRMWEELADGKSSTRSYISVGVPVRTPVENIRTMEKAEIDVPSSTEYSFSSKDGYALAYVDSMWWWNRPRHGYPDLTRGLIDTGTGSDDESRYSKDPDFVPDKACIIRWPECFGSDNETADEVFKRIAFQNQRCGDCIITGLIGASGISGIGKFVPEHDGESDSETVLDTSSEPPHLPLTSDWRATNFSMSEVVPGSYLEAGMSLKIWTIRLIQRYSYVMGSAASEMYKVETARGLESKLDQVEARIGNDMKMTKQYLDELSLKQQRHVDSQSDVHRRWRNQLGEGRGPLAFLCLNDDVKEKGGLRYVVDQLLLNFFQRTWTNRLNSERNP</sequence>
<dbReference type="PANTHER" id="PTHR24045">
    <property type="match status" value="1"/>
</dbReference>
<keyword evidence="1" id="KW-0808">Transferase</keyword>
<reference evidence="3 4" key="1">
    <citation type="journal article" date="2023" name="G3 (Bethesda)">
        <title>A chromosome-level genome assembly of Zasmidium syzygii isolated from banana leaves.</title>
        <authorList>
            <person name="van Westerhoven A.C."/>
            <person name="Mehrabi R."/>
            <person name="Talebi R."/>
            <person name="Steentjes M.B.F."/>
            <person name="Corcolon B."/>
            <person name="Chong P.A."/>
            <person name="Kema G.H.J."/>
            <person name="Seidl M.F."/>
        </authorList>
    </citation>
    <scope>NUCLEOTIDE SEQUENCE [LARGE SCALE GENOMIC DNA]</scope>
    <source>
        <strain evidence="3 4">P124</strain>
    </source>
</reference>
<dbReference type="InterPro" id="IPR047141">
    <property type="entry name" value="Stealth"/>
</dbReference>
<evidence type="ECO:0000259" key="2">
    <source>
        <dbReference type="Pfam" id="PF17102"/>
    </source>
</evidence>
<dbReference type="PANTHER" id="PTHR24045:SF0">
    <property type="entry name" value="N-ACETYLGLUCOSAMINE-1-PHOSPHOTRANSFERASE SUBUNITS ALPHA_BETA"/>
    <property type="match status" value="1"/>
</dbReference>
<evidence type="ECO:0000313" key="4">
    <source>
        <dbReference type="Proteomes" id="UP001305779"/>
    </source>
</evidence>
<dbReference type="Proteomes" id="UP001305779">
    <property type="component" value="Unassembled WGS sequence"/>
</dbReference>